<name>A0A370HUF7_9HYPH</name>
<evidence type="ECO:0000313" key="3">
    <source>
        <dbReference type="Proteomes" id="UP000254925"/>
    </source>
</evidence>
<gene>
    <name evidence="2" type="ORF">DES45_101420</name>
</gene>
<accession>A0A370HUF7</accession>
<dbReference type="AlphaFoldDB" id="A0A370HUF7"/>
<organism evidence="2 3">
    <name type="scientific">Microvirga subterranea</name>
    <dbReference type="NCBI Taxonomy" id="186651"/>
    <lineage>
        <taxon>Bacteria</taxon>
        <taxon>Pseudomonadati</taxon>
        <taxon>Pseudomonadota</taxon>
        <taxon>Alphaproteobacteria</taxon>
        <taxon>Hyphomicrobiales</taxon>
        <taxon>Methylobacteriaceae</taxon>
        <taxon>Microvirga</taxon>
    </lineage>
</organism>
<feature type="signal peptide" evidence="1">
    <location>
        <begin position="1"/>
        <end position="28"/>
    </location>
</feature>
<keyword evidence="1" id="KW-0732">Signal</keyword>
<dbReference type="Proteomes" id="UP000254925">
    <property type="component" value="Unassembled WGS sequence"/>
</dbReference>
<proteinExistence type="predicted"/>
<dbReference type="RefSeq" id="WP_114768301.1">
    <property type="nucleotide sequence ID" value="NZ_QQBB01000001.1"/>
</dbReference>
<comment type="caution">
    <text evidence="2">The sequence shown here is derived from an EMBL/GenBank/DDBJ whole genome shotgun (WGS) entry which is preliminary data.</text>
</comment>
<feature type="chain" id="PRO_5016893707" evidence="1">
    <location>
        <begin position="29"/>
        <end position="182"/>
    </location>
</feature>
<sequence>MSRSLKSLAVAALALGAVAAFQPTPASAQFVTTQPRVFYRGVPVTGTGFAPAAGFRPAARPVVTGGYYGPRYGGGWGRGYYAPRYGYGRGGYRPAYYGPGYGYYGGYYPYYRRYDNGGAVAAGLIGGLALGAIAGAATNPYYGPSGYYGPAYYAPARSCVTERRRVVNRYGRVVVRRVQTCY</sequence>
<dbReference type="EMBL" id="QQBB01000001">
    <property type="protein sequence ID" value="RDI62153.1"/>
    <property type="molecule type" value="Genomic_DNA"/>
</dbReference>
<evidence type="ECO:0000313" key="2">
    <source>
        <dbReference type="EMBL" id="RDI62153.1"/>
    </source>
</evidence>
<protein>
    <submittedName>
        <fullName evidence="2">Uncharacterized protein</fullName>
    </submittedName>
</protein>
<reference evidence="2 3" key="1">
    <citation type="submission" date="2018-07" db="EMBL/GenBank/DDBJ databases">
        <title>Genomic Encyclopedia of Type Strains, Phase IV (KMG-IV): sequencing the most valuable type-strain genomes for metagenomic binning, comparative biology and taxonomic classification.</title>
        <authorList>
            <person name="Goeker M."/>
        </authorList>
    </citation>
    <scope>NUCLEOTIDE SEQUENCE [LARGE SCALE GENOMIC DNA]</scope>
    <source>
        <strain evidence="2 3">DSM 14364</strain>
    </source>
</reference>
<keyword evidence="3" id="KW-1185">Reference proteome</keyword>
<evidence type="ECO:0000256" key="1">
    <source>
        <dbReference type="SAM" id="SignalP"/>
    </source>
</evidence>